<evidence type="ECO:0000313" key="1">
    <source>
        <dbReference type="EMBL" id="WAR25828.1"/>
    </source>
</evidence>
<dbReference type="Gene3D" id="1.10.506.10">
    <property type="entry name" value="GTPase Activation - p120gap, domain 1"/>
    <property type="match status" value="1"/>
</dbReference>
<dbReference type="Proteomes" id="UP001164746">
    <property type="component" value="Chromosome 14"/>
</dbReference>
<accession>A0ABY7FUD8</accession>
<dbReference type="InterPro" id="IPR008936">
    <property type="entry name" value="Rho_GTPase_activation_prot"/>
</dbReference>
<organism evidence="1 2">
    <name type="scientific">Mya arenaria</name>
    <name type="common">Soft-shell clam</name>
    <dbReference type="NCBI Taxonomy" id="6604"/>
    <lineage>
        <taxon>Eukaryota</taxon>
        <taxon>Metazoa</taxon>
        <taxon>Spiralia</taxon>
        <taxon>Lophotrochozoa</taxon>
        <taxon>Mollusca</taxon>
        <taxon>Bivalvia</taxon>
        <taxon>Autobranchia</taxon>
        <taxon>Heteroconchia</taxon>
        <taxon>Euheterodonta</taxon>
        <taxon>Imparidentia</taxon>
        <taxon>Neoheterodontei</taxon>
        <taxon>Myida</taxon>
        <taxon>Myoidea</taxon>
        <taxon>Myidae</taxon>
        <taxon>Mya</taxon>
    </lineage>
</organism>
<name>A0ABY7FUD8_MYAAR</name>
<sequence length="109" mass="12610">MQTSMSTVNRNLIEQGFPYHSYQQYACNAMFATDYLMSDHVMSDKLRARARTGMERFQGLLENKSNFAGNLCAIMMGRMDYMHEVLQVLITQLVEDPSSKRGVKSLFRR</sequence>
<reference evidence="1" key="1">
    <citation type="submission" date="2022-11" db="EMBL/GenBank/DDBJ databases">
        <title>Centuries of genome instability and evolution in soft-shell clam transmissible cancer (bioRxiv).</title>
        <authorList>
            <person name="Hart S.F.M."/>
            <person name="Yonemitsu M.A."/>
            <person name="Giersch R.M."/>
            <person name="Beal B.F."/>
            <person name="Arriagada G."/>
            <person name="Davis B.W."/>
            <person name="Ostrander E.A."/>
            <person name="Goff S.P."/>
            <person name="Metzger M.J."/>
        </authorList>
    </citation>
    <scope>NUCLEOTIDE SEQUENCE</scope>
    <source>
        <strain evidence="1">MELC-2E11</strain>
        <tissue evidence="1">Siphon/mantle</tissue>
    </source>
</reference>
<gene>
    <name evidence="1" type="ORF">MAR_011532</name>
</gene>
<proteinExistence type="predicted"/>
<evidence type="ECO:0000313" key="2">
    <source>
        <dbReference type="Proteomes" id="UP001164746"/>
    </source>
</evidence>
<protein>
    <submittedName>
        <fullName evidence="1">Uncharacterized protein</fullName>
    </submittedName>
</protein>
<dbReference type="EMBL" id="CP111025">
    <property type="protein sequence ID" value="WAR25828.1"/>
    <property type="molecule type" value="Genomic_DNA"/>
</dbReference>
<keyword evidence="2" id="KW-1185">Reference proteome</keyword>